<accession>A0A4U6BVC4</accession>
<keyword evidence="4 6" id="KW-1133">Transmembrane helix</keyword>
<feature type="transmembrane region" description="Helical" evidence="6">
    <location>
        <begin position="12"/>
        <end position="33"/>
    </location>
</feature>
<name>A0A4U6BVC4_9BRAD</name>
<evidence type="ECO:0000256" key="1">
    <source>
        <dbReference type="ARBA" id="ARBA00004651"/>
    </source>
</evidence>
<feature type="transmembrane region" description="Helical" evidence="6">
    <location>
        <begin position="45"/>
        <end position="65"/>
    </location>
</feature>
<keyword evidence="9" id="KW-1185">Reference proteome</keyword>
<organism evidence="8 9">
    <name type="scientific">Afipia massiliensis</name>
    <dbReference type="NCBI Taxonomy" id="211460"/>
    <lineage>
        <taxon>Bacteria</taxon>
        <taxon>Pseudomonadati</taxon>
        <taxon>Pseudomonadota</taxon>
        <taxon>Alphaproteobacteria</taxon>
        <taxon>Hyphomicrobiales</taxon>
        <taxon>Nitrobacteraceae</taxon>
        <taxon>Afipia</taxon>
    </lineage>
</organism>
<dbReference type="PANTHER" id="PTHR32322:SF18">
    <property type="entry name" value="S-ADENOSYLMETHIONINE_S-ADENOSYLHOMOCYSTEINE TRANSPORTER"/>
    <property type="match status" value="1"/>
</dbReference>
<feature type="transmembrane region" description="Helical" evidence="6">
    <location>
        <begin position="107"/>
        <end position="126"/>
    </location>
</feature>
<evidence type="ECO:0000259" key="7">
    <source>
        <dbReference type="Pfam" id="PF00892"/>
    </source>
</evidence>
<sequence>MTAQIYRSAPARIAPAGLVFLGIMTLGAGINWPVQKILLGEWPPLSARGLSGLAGACLLAVLAIAARQSLRVPEGQWLRICISAFLNITSWVVMMGFALTILPASEAAILAYTMPVWTAVLAWPVLGERLTPLRVVAMIMAFAGIVVLMGGSGVEASVAKLPGILLALATAFTYALGTIFLKRFPITMPPMASASWQLAVGCLPVALFGVAIERPDIAALSIVGWSCLAYNAIVQQCIGYACWLAALQRMPASAAAIGTMFVPVIGVLVSAYVIGEPLGAAQIAALVLTVGSVALAVRS</sequence>
<dbReference type="PANTHER" id="PTHR32322">
    <property type="entry name" value="INNER MEMBRANE TRANSPORTER"/>
    <property type="match status" value="1"/>
</dbReference>
<dbReference type="STRING" id="211460.YH63_01310"/>
<feature type="domain" description="EamA" evidence="7">
    <location>
        <begin position="162"/>
        <end position="297"/>
    </location>
</feature>
<evidence type="ECO:0000256" key="6">
    <source>
        <dbReference type="SAM" id="Phobius"/>
    </source>
</evidence>
<keyword evidence="3 6" id="KW-0812">Transmembrane</keyword>
<dbReference type="GO" id="GO:0005886">
    <property type="term" value="C:plasma membrane"/>
    <property type="evidence" value="ECO:0007669"/>
    <property type="project" value="UniProtKB-SubCell"/>
</dbReference>
<feature type="transmembrane region" description="Helical" evidence="6">
    <location>
        <begin position="280"/>
        <end position="297"/>
    </location>
</feature>
<feature type="transmembrane region" description="Helical" evidence="6">
    <location>
        <begin position="255"/>
        <end position="274"/>
    </location>
</feature>
<comment type="caution">
    <text evidence="8">The sequence shown here is derived from an EMBL/GenBank/DDBJ whole genome shotgun (WGS) entry which is preliminary data.</text>
</comment>
<dbReference type="OrthoDB" id="7850605at2"/>
<gene>
    <name evidence="8" type="ORF">YH63_017755</name>
</gene>
<keyword evidence="2" id="KW-1003">Cell membrane</keyword>
<feature type="transmembrane region" description="Helical" evidence="6">
    <location>
        <begin position="133"/>
        <end position="151"/>
    </location>
</feature>
<dbReference type="RefSeq" id="WP_046829423.1">
    <property type="nucleotide sequence ID" value="NZ_LBIA02000001.1"/>
</dbReference>
<feature type="transmembrane region" description="Helical" evidence="6">
    <location>
        <begin position="163"/>
        <end position="181"/>
    </location>
</feature>
<feature type="transmembrane region" description="Helical" evidence="6">
    <location>
        <begin position="77"/>
        <end position="101"/>
    </location>
</feature>
<proteinExistence type="predicted"/>
<feature type="transmembrane region" description="Helical" evidence="6">
    <location>
        <begin position="193"/>
        <end position="212"/>
    </location>
</feature>
<dbReference type="InterPro" id="IPR050638">
    <property type="entry name" value="AA-Vitamin_Transporters"/>
</dbReference>
<dbReference type="EMBL" id="LBIA02000001">
    <property type="protein sequence ID" value="TKT73118.1"/>
    <property type="molecule type" value="Genomic_DNA"/>
</dbReference>
<dbReference type="SUPFAM" id="SSF103481">
    <property type="entry name" value="Multidrug resistance efflux transporter EmrE"/>
    <property type="match status" value="2"/>
</dbReference>
<evidence type="ECO:0000256" key="2">
    <source>
        <dbReference type="ARBA" id="ARBA00022475"/>
    </source>
</evidence>
<dbReference type="InterPro" id="IPR037185">
    <property type="entry name" value="EmrE-like"/>
</dbReference>
<dbReference type="Pfam" id="PF00892">
    <property type="entry name" value="EamA"/>
    <property type="match status" value="2"/>
</dbReference>
<comment type="subcellular location">
    <subcellularLocation>
        <location evidence="1">Cell membrane</location>
        <topology evidence="1">Multi-pass membrane protein</topology>
    </subcellularLocation>
</comment>
<dbReference type="InterPro" id="IPR000620">
    <property type="entry name" value="EamA_dom"/>
</dbReference>
<feature type="domain" description="EamA" evidence="7">
    <location>
        <begin position="17"/>
        <end position="149"/>
    </location>
</feature>
<evidence type="ECO:0000256" key="4">
    <source>
        <dbReference type="ARBA" id="ARBA00022989"/>
    </source>
</evidence>
<keyword evidence="5 6" id="KW-0472">Membrane</keyword>
<evidence type="ECO:0000256" key="3">
    <source>
        <dbReference type="ARBA" id="ARBA00022692"/>
    </source>
</evidence>
<reference evidence="8" key="1">
    <citation type="submission" date="2019-04" db="EMBL/GenBank/DDBJ databases">
        <title>Whole genome sequencing of cave bacteria.</title>
        <authorList>
            <person name="Gan H.M."/>
            <person name="Barton H."/>
            <person name="Savka M.A."/>
        </authorList>
    </citation>
    <scope>NUCLEOTIDE SEQUENCE [LARGE SCALE GENOMIC DNA]</scope>
    <source>
        <strain evidence="8">LC387</strain>
    </source>
</reference>
<evidence type="ECO:0000313" key="9">
    <source>
        <dbReference type="Proteomes" id="UP000034832"/>
    </source>
</evidence>
<protein>
    <submittedName>
        <fullName evidence="8">DMT family transporter</fullName>
    </submittedName>
</protein>
<evidence type="ECO:0000256" key="5">
    <source>
        <dbReference type="ARBA" id="ARBA00023136"/>
    </source>
</evidence>
<dbReference type="Proteomes" id="UP000034832">
    <property type="component" value="Unassembled WGS sequence"/>
</dbReference>
<evidence type="ECO:0000313" key="8">
    <source>
        <dbReference type="EMBL" id="TKT73118.1"/>
    </source>
</evidence>
<dbReference type="AlphaFoldDB" id="A0A4U6BVC4"/>
<feature type="transmembrane region" description="Helical" evidence="6">
    <location>
        <begin position="218"/>
        <end position="243"/>
    </location>
</feature>